<comment type="similarity">
    <text evidence="3">Belongs to the VTA1 family.</text>
</comment>
<comment type="subcellular location">
    <subcellularLocation>
        <location evidence="2">Cytoplasm</location>
    </subcellularLocation>
    <subcellularLocation>
        <location evidence="1">Endosome membrane</location>
        <topology evidence="1">Peripheral membrane protein</topology>
    </subcellularLocation>
</comment>
<keyword evidence="6" id="KW-0967">Endosome</keyword>
<gene>
    <name evidence="12" type="ORF">Clacol_003629</name>
</gene>
<evidence type="ECO:0000256" key="4">
    <source>
        <dbReference type="ARBA" id="ARBA00022448"/>
    </source>
</evidence>
<feature type="region of interest" description="Disordered" evidence="9">
    <location>
        <begin position="374"/>
        <end position="405"/>
    </location>
</feature>
<dbReference type="AlphaFoldDB" id="A0AAV5A490"/>
<evidence type="ECO:0000256" key="5">
    <source>
        <dbReference type="ARBA" id="ARBA00022490"/>
    </source>
</evidence>
<dbReference type="GO" id="GO:0032511">
    <property type="term" value="P:late endosome to vacuole transport via multivesicular body sorting pathway"/>
    <property type="evidence" value="ECO:0007669"/>
    <property type="project" value="InterPro"/>
</dbReference>
<protein>
    <recommendedName>
        <fullName evidence="14">Vacuolar protein sorting-associated protein VTA1</fullName>
    </recommendedName>
</protein>
<name>A0AAV5A490_9AGAM</name>
<evidence type="ECO:0000256" key="2">
    <source>
        <dbReference type="ARBA" id="ARBA00004496"/>
    </source>
</evidence>
<organism evidence="12 13">
    <name type="scientific">Clathrus columnatus</name>
    <dbReference type="NCBI Taxonomy" id="1419009"/>
    <lineage>
        <taxon>Eukaryota</taxon>
        <taxon>Fungi</taxon>
        <taxon>Dikarya</taxon>
        <taxon>Basidiomycota</taxon>
        <taxon>Agaricomycotina</taxon>
        <taxon>Agaricomycetes</taxon>
        <taxon>Phallomycetidae</taxon>
        <taxon>Phallales</taxon>
        <taxon>Clathraceae</taxon>
        <taxon>Clathrus</taxon>
    </lineage>
</organism>
<feature type="domain" description="Vta1 C-terminal" evidence="11">
    <location>
        <begin position="514"/>
        <end position="548"/>
    </location>
</feature>
<comment type="caution">
    <text evidence="12">The sequence shown here is derived from an EMBL/GenBank/DDBJ whole genome shotgun (WGS) entry which is preliminary data.</text>
</comment>
<dbReference type="GO" id="GO:0015031">
    <property type="term" value="P:protein transport"/>
    <property type="evidence" value="ECO:0007669"/>
    <property type="project" value="UniProtKB-KW"/>
</dbReference>
<dbReference type="Gene3D" id="1.25.40.270">
    <property type="entry name" value="Vacuolar protein sorting-associated protein vta1"/>
    <property type="match status" value="1"/>
</dbReference>
<feature type="domain" description="Vta1/callose synthase N-terminal" evidence="10">
    <location>
        <begin position="19"/>
        <end position="155"/>
    </location>
</feature>
<dbReference type="GO" id="GO:0010008">
    <property type="term" value="C:endosome membrane"/>
    <property type="evidence" value="ECO:0007669"/>
    <property type="project" value="UniProtKB-SubCell"/>
</dbReference>
<evidence type="ECO:0000259" key="11">
    <source>
        <dbReference type="Pfam" id="PF18097"/>
    </source>
</evidence>
<evidence type="ECO:0000313" key="13">
    <source>
        <dbReference type="Proteomes" id="UP001050691"/>
    </source>
</evidence>
<evidence type="ECO:0000256" key="3">
    <source>
        <dbReference type="ARBA" id="ARBA00007895"/>
    </source>
</evidence>
<dbReference type="GO" id="GO:0005771">
    <property type="term" value="C:multivesicular body"/>
    <property type="evidence" value="ECO:0007669"/>
    <property type="project" value="TreeGrafter"/>
</dbReference>
<evidence type="ECO:0000259" key="10">
    <source>
        <dbReference type="Pfam" id="PF04652"/>
    </source>
</evidence>
<evidence type="ECO:0000256" key="7">
    <source>
        <dbReference type="ARBA" id="ARBA00022927"/>
    </source>
</evidence>
<evidence type="ECO:0000256" key="6">
    <source>
        <dbReference type="ARBA" id="ARBA00022753"/>
    </source>
</evidence>
<keyword evidence="4" id="KW-0813">Transport</keyword>
<dbReference type="InterPro" id="IPR023175">
    <property type="entry name" value="Vta1/CALS_N_sf"/>
</dbReference>
<dbReference type="PANTHER" id="PTHR46009">
    <property type="entry name" value="VACUOLAR PROTEIN SORTING-ASSOCIATED PROTEIN VTA1 HOMOLOG"/>
    <property type="match status" value="1"/>
</dbReference>
<feature type="compositionally biased region" description="Basic and acidic residues" evidence="9">
    <location>
        <begin position="160"/>
        <end position="173"/>
    </location>
</feature>
<sequence>MVEDNDWSLPPIPSEHKAIAPYFQRAQELRTKDPIMAYWCAFYGVFKGVASKPENTQFLFQVMNVLEKMKANLSKYEAVTSEEHGSEHVEKFAMRVFNQADSEDRNGTATRSTAKKFLASAHFFEVLGVFDQTQRADIAEKIQYARWKAVTLAKLSREGNKHISGEPDGDRHLVFSPTSPDGGENPIGPPPPLSSMSTWSPNTSVAPSPTANDRRSLEMSPTPAANAPLPPSSESEVGETTTLPPPTPYAQAPSAIESSRPVSPPQTPPSRHHPGTLSLGSTHTALETPEIWSTVATPGTPGFEDTDDTSGRVMSGATGKSPATKVKRSSWTDDMTGEDEAKIEGITEIGEIPAVEAIWPATVGRVIKRVHFTPSVKGGSSASSSVDDGSPPASTHGDSPVFYAPSLPTVEEVPQASFEEDGGFGVILDEKILPDVPPPMTPSETESSLPSPPISAPSPPPLPHLPHLPQVPASFLSTAAMPPVVPPPPPTIVLTPPAPPAASATLPELTTIEISRIQKLCRFAISALDYEDIETARKELRSALDMLGG</sequence>
<dbReference type="Proteomes" id="UP001050691">
    <property type="component" value="Unassembled WGS sequence"/>
</dbReference>
<feature type="region of interest" description="Disordered" evidence="9">
    <location>
        <begin position="432"/>
        <end position="462"/>
    </location>
</feature>
<keyword evidence="5" id="KW-0963">Cytoplasm</keyword>
<dbReference type="Pfam" id="PF04652">
    <property type="entry name" value="Vta1"/>
    <property type="match status" value="1"/>
</dbReference>
<dbReference type="Pfam" id="PF18097">
    <property type="entry name" value="Vta1_C"/>
    <property type="match status" value="1"/>
</dbReference>
<evidence type="ECO:0000256" key="8">
    <source>
        <dbReference type="ARBA" id="ARBA00023136"/>
    </source>
</evidence>
<evidence type="ECO:0008006" key="14">
    <source>
        <dbReference type="Google" id="ProtNLM"/>
    </source>
</evidence>
<keyword evidence="8" id="KW-0472">Membrane</keyword>
<proteinExistence type="inferred from homology"/>
<keyword evidence="7" id="KW-0653">Protein transport</keyword>
<reference evidence="12" key="1">
    <citation type="submission" date="2021-10" db="EMBL/GenBank/DDBJ databases">
        <title>De novo Genome Assembly of Clathrus columnatus (Basidiomycota, Fungi) Using Illumina and Nanopore Sequence Data.</title>
        <authorList>
            <person name="Ogiso-Tanaka E."/>
            <person name="Itagaki H."/>
            <person name="Hosoya T."/>
            <person name="Hosaka K."/>
        </authorList>
    </citation>
    <scope>NUCLEOTIDE SEQUENCE</scope>
    <source>
        <strain evidence="12">MO-923</strain>
    </source>
</reference>
<dbReference type="PANTHER" id="PTHR46009:SF1">
    <property type="entry name" value="VACUOLAR PROTEIN SORTING-ASSOCIATED PROTEIN VTA1 HOMOLOG"/>
    <property type="match status" value="1"/>
</dbReference>
<feature type="compositionally biased region" description="Low complexity" evidence="9">
    <location>
        <begin position="374"/>
        <end position="394"/>
    </location>
</feature>
<feature type="region of interest" description="Disordered" evidence="9">
    <location>
        <begin position="160"/>
        <end position="337"/>
    </location>
</feature>
<keyword evidence="13" id="KW-1185">Reference proteome</keyword>
<evidence type="ECO:0000256" key="9">
    <source>
        <dbReference type="SAM" id="MobiDB-lite"/>
    </source>
</evidence>
<dbReference type="EMBL" id="BPWL01000004">
    <property type="protein sequence ID" value="GJJ09407.1"/>
    <property type="molecule type" value="Genomic_DNA"/>
</dbReference>
<dbReference type="InterPro" id="IPR041212">
    <property type="entry name" value="Vta1_C"/>
</dbReference>
<dbReference type="Gene3D" id="1.20.5.420">
    <property type="entry name" value="Immunoglobulin FC, subunit C"/>
    <property type="match status" value="1"/>
</dbReference>
<accession>A0AAV5A490</accession>
<evidence type="ECO:0000256" key="1">
    <source>
        <dbReference type="ARBA" id="ARBA00004481"/>
    </source>
</evidence>
<feature type="compositionally biased region" description="Polar residues" evidence="9">
    <location>
        <begin position="194"/>
        <end position="211"/>
    </location>
</feature>
<dbReference type="InterPro" id="IPR039431">
    <property type="entry name" value="Vta1/CALS_N"/>
</dbReference>
<dbReference type="InterPro" id="IPR044538">
    <property type="entry name" value="Vta1-like"/>
</dbReference>
<feature type="compositionally biased region" description="Polar residues" evidence="9">
    <location>
        <begin position="232"/>
        <end position="242"/>
    </location>
</feature>
<evidence type="ECO:0000313" key="12">
    <source>
        <dbReference type="EMBL" id="GJJ09407.1"/>
    </source>
</evidence>
<feature type="compositionally biased region" description="Pro residues" evidence="9">
    <location>
        <begin position="450"/>
        <end position="462"/>
    </location>
</feature>